<evidence type="ECO:0000313" key="2">
    <source>
        <dbReference type="Proteomes" id="UP000279799"/>
    </source>
</evidence>
<dbReference type="RefSeq" id="WP_126599322.1">
    <property type="nucleotide sequence ID" value="NZ_LR134510.1"/>
</dbReference>
<name>A0A448TTU0_9PAST</name>
<evidence type="ECO:0000313" key="1">
    <source>
        <dbReference type="EMBL" id="VEJ09412.1"/>
    </source>
</evidence>
<dbReference type="Proteomes" id="UP000279799">
    <property type="component" value="Chromosome"/>
</dbReference>
<reference evidence="1 2" key="1">
    <citation type="submission" date="2018-12" db="EMBL/GenBank/DDBJ databases">
        <authorList>
            <consortium name="Pathogen Informatics"/>
        </authorList>
    </citation>
    <scope>NUCLEOTIDE SEQUENCE [LARGE SCALE GENOMIC DNA]</scope>
    <source>
        <strain evidence="1 2">NCTC12871</strain>
    </source>
</reference>
<protein>
    <submittedName>
        <fullName evidence="1">Uncharacterized protein</fullName>
    </submittedName>
</protein>
<sequence>MITEKELNKIITDIDLQEKITLLAYKGNEVFYDLIKLDNKEIILELKKPELKLEFLPVIFSLCQSKSFQSTSVIPNYDEKGERYSWEGLIPLNKNGTKQYDVNLKIFLDFLQAQSLVNREIKDFYEKILKVQEHLTAIYIEFIKKI</sequence>
<dbReference type="AlphaFoldDB" id="A0A448TTU0"/>
<proteinExistence type="predicted"/>
<dbReference type="KEGG" id="adp:NCTC12871_00865"/>
<keyword evidence="2" id="KW-1185">Reference proteome</keyword>
<accession>A0A448TTU0</accession>
<dbReference type="EMBL" id="LR134510">
    <property type="protein sequence ID" value="VEJ09412.1"/>
    <property type="molecule type" value="Genomic_DNA"/>
</dbReference>
<gene>
    <name evidence="1" type="ORF">NCTC12871_00865</name>
</gene>
<organism evidence="1 2">
    <name type="scientific">Actinobacillus delphinicola</name>
    <dbReference type="NCBI Taxonomy" id="51161"/>
    <lineage>
        <taxon>Bacteria</taxon>
        <taxon>Pseudomonadati</taxon>
        <taxon>Pseudomonadota</taxon>
        <taxon>Gammaproteobacteria</taxon>
        <taxon>Pasteurellales</taxon>
        <taxon>Pasteurellaceae</taxon>
        <taxon>Actinobacillus</taxon>
    </lineage>
</organism>